<accession>A0A0K2CND9</accession>
<protein>
    <submittedName>
        <fullName evidence="1">Uncharacterized protein</fullName>
    </submittedName>
</protein>
<sequence length="73" mass="8292">MKCSCGRFVTQQAKALATIYEAQGDKCIHCLSESLSVPYQELLDRYMGIYDCRTCAQDKKKEELRRRLLGLGG</sequence>
<proteinExistence type="predicted"/>
<organism evidence="1 2">
    <name type="scientific">Brevibacillus phage Jenst</name>
    <dbReference type="NCBI Taxonomy" id="1691954"/>
    <lineage>
        <taxon>Viruses</taxon>
        <taxon>Duplodnaviria</taxon>
        <taxon>Heunggongvirae</taxon>
        <taxon>Uroviricota</taxon>
        <taxon>Caudoviricetes</taxon>
        <taxon>Jenstvirus</taxon>
        <taxon>Jenstvirus jenst</taxon>
    </lineage>
</organism>
<dbReference type="Proteomes" id="UP000208104">
    <property type="component" value="Segment"/>
</dbReference>
<dbReference type="GeneID" id="26625963"/>
<gene>
    <name evidence="1" type="ORF">JENST_15</name>
</gene>
<keyword evidence="2" id="KW-1185">Reference proteome</keyword>
<dbReference type="KEGG" id="vg:26625963"/>
<dbReference type="EMBL" id="KT151955">
    <property type="protein sequence ID" value="ALA07145.1"/>
    <property type="molecule type" value="Genomic_DNA"/>
</dbReference>
<name>A0A0K2CND9_9CAUD</name>
<evidence type="ECO:0000313" key="2">
    <source>
        <dbReference type="Proteomes" id="UP000208104"/>
    </source>
</evidence>
<dbReference type="RefSeq" id="YP_009199076.1">
    <property type="nucleotide sequence ID" value="NC_028805.1"/>
</dbReference>
<evidence type="ECO:0000313" key="1">
    <source>
        <dbReference type="EMBL" id="ALA07145.1"/>
    </source>
</evidence>
<reference evidence="1 2" key="1">
    <citation type="journal article" date="2015" name="Genome Announc.">
        <title>Genome Sequences of Five Additional Brevibacillus laterosporus Bacteriophages.</title>
        <authorList>
            <person name="Merrill B.D."/>
            <person name="Berg J.A."/>
            <person name="Graves K.A."/>
            <person name="Ward A.T."/>
            <person name="Hilton J.A."/>
            <person name="Wake B.N."/>
            <person name="Grose J.H."/>
            <person name="Breakwell D.P."/>
            <person name="Burnett S.H."/>
        </authorList>
    </citation>
    <scope>NUCLEOTIDE SEQUENCE [LARGE SCALE GENOMIC DNA]</scope>
</reference>